<keyword evidence="2" id="KW-1185">Reference proteome</keyword>
<accession>A0A7W1XPW8</accession>
<organism evidence="1 2">
    <name type="scientific">Thermoactinomyces mirandus</name>
    <dbReference type="NCBI Taxonomy" id="2756294"/>
    <lineage>
        <taxon>Bacteria</taxon>
        <taxon>Bacillati</taxon>
        <taxon>Bacillota</taxon>
        <taxon>Bacilli</taxon>
        <taxon>Bacillales</taxon>
        <taxon>Thermoactinomycetaceae</taxon>
        <taxon>Thermoactinomyces</taxon>
    </lineage>
</organism>
<gene>
    <name evidence="1" type="ORF">H2C83_01890</name>
</gene>
<evidence type="ECO:0000313" key="2">
    <source>
        <dbReference type="Proteomes" id="UP000538292"/>
    </source>
</evidence>
<dbReference type="AlphaFoldDB" id="A0A7W1XPW8"/>
<dbReference type="Pfam" id="PF07070">
    <property type="entry name" value="Spo0M"/>
    <property type="match status" value="1"/>
</dbReference>
<sequence>MYFGEGVLQKMILYKPLASLGIGGATVDTRLEGEQFHPGKMVKGEVWIQGGQSEQQIDDIYLYLMVDLSKNGKKTTHPMKQYLLSQSLVIKREEPIKIPFQIKLPMETPMSTGSFPIYLKTGLDIKMALDPTDLDKIEVFPTPLVQKILKRIEDAEFILYRIHNEYDPDQKPYSFFQMFQFRPTGRYHGYVDELNVIFQAMDLSIRMDIELIRSDRVLNSSFSWDYHDPNGTLMINNQKVADDPLVKIHEMLNRKTLY</sequence>
<protein>
    <submittedName>
        <fullName evidence="1">Sporulation protein</fullName>
    </submittedName>
</protein>
<dbReference type="PANTHER" id="PTHR40053">
    <property type="entry name" value="SPORULATION-CONTROL PROTEIN SPO0M"/>
    <property type="match status" value="1"/>
</dbReference>
<name>A0A7W1XPW8_9BACL</name>
<reference evidence="1 2" key="1">
    <citation type="submission" date="2020-07" db="EMBL/GenBank/DDBJ databases">
        <title>Thermoactinomyces phylogeny.</title>
        <authorList>
            <person name="Dunlap C."/>
        </authorList>
    </citation>
    <scope>NUCLEOTIDE SEQUENCE [LARGE SCALE GENOMIC DNA]</scope>
    <source>
        <strain evidence="1 2">AMNI-1</strain>
    </source>
</reference>
<dbReference type="Proteomes" id="UP000538292">
    <property type="component" value="Unassembled WGS sequence"/>
</dbReference>
<evidence type="ECO:0000313" key="1">
    <source>
        <dbReference type="EMBL" id="MBA4601098.1"/>
    </source>
</evidence>
<dbReference type="PANTHER" id="PTHR40053:SF1">
    <property type="entry name" value="SPORULATION-CONTROL PROTEIN SPO0M"/>
    <property type="match status" value="1"/>
</dbReference>
<dbReference type="InterPro" id="IPR009776">
    <property type="entry name" value="Spore_0_M"/>
</dbReference>
<proteinExistence type="predicted"/>
<dbReference type="EMBL" id="JACEOL010000004">
    <property type="protein sequence ID" value="MBA4601098.1"/>
    <property type="molecule type" value="Genomic_DNA"/>
</dbReference>
<comment type="caution">
    <text evidence="1">The sequence shown here is derived from an EMBL/GenBank/DDBJ whole genome shotgun (WGS) entry which is preliminary data.</text>
</comment>
<dbReference type="RefSeq" id="WP_181737220.1">
    <property type="nucleotide sequence ID" value="NZ_JACEOL010000004.1"/>
</dbReference>